<keyword evidence="3" id="KW-0808">Transferase</keyword>
<dbReference type="PANTHER" id="PTHR42912">
    <property type="entry name" value="METHYLTRANSFERASE"/>
    <property type="match status" value="1"/>
</dbReference>
<dbReference type="GO" id="GO:0008757">
    <property type="term" value="F:S-adenosylmethionine-dependent methyltransferase activity"/>
    <property type="evidence" value="ECO:0007669"/>
    <property type="project" value="InterPro"/>
</dbReference>
<dbReference type="Pfam" id="PF13428">
    <property type="entry name" value="TPR_14"/>
    <property type="match status" value="1"/>
</dbReference>
<dbReference type="InterPro" id="IPR011990">
    <property type="entry name" value="TPR-like_helical_dom_sf"/>
</dbReference>
<keyword evidence="3" id="KW-0489">Methyltransferase</keyword>
<dbReference type="SUPFAM" id="SSF53335">
    <property type="entry name" value="S-adenosyl-L-methionine-dependent methyltransferases"/>
    <property type="match status" value="1"/>
</dbReference>
<proteinExistence type="predicted"/>
<dbReference type="InterPro" id="IPR013216">
    <property type="entry name" value="Methyltransf_11"/>
</dbReference>
<evidence type="ECO:0000256" key="1">
    <source>
        <dbReference type="PROSITE-ProRule" id="PRU00339"/>
    </source>
</evidence>
<comment type="caution">
    <text evidence="3">The sequence shown here is derived from an EMBL/GenBank/DDBJ whole genome shotgun (WGS) entry which is preliminary data.</text>
</comment>
<evidence type="ECO:0000313" key="4">
    <source>
        <dbReference type="Proteomes" id="UP001151088"/>
    </source>
</evidence>
<dbReference type="EMBL" id="JANTHZ010000003">
    <property type="protein sequence ID" value="MCS0495467.1"/>
    <property type="molecule type" value="Genomic_DNA"/>
</dbReference>
<sequence>MSAGLLVLSSGDPLVDRRIEWARALMDEGNPGDAAELLSEAVRRAPGYASGWFLLGEAREAGGDEAGAKRAFEEALSLDEEDRLGAALRLARLDGALATMSEAYVRTLFDQYAERFDTALARLDYRGPELIDRALAEACAALGRPYAFARGLDLGCGTGLVAARLNDHVGAMEGVDLSPNMIARARRRRVYDALAAGEMVAYLAERPARDVDLVFAGDAFCYLDDLGPVLAEARRVLEPGGLVAFTDETHEGEGVLLRETLRFAHAPAYVRERVEGAGLTLVSCAQEWTRRENGAPVPGLVAVALREG</sequence>
<dbReference type="GO" id="GO:0032259">
    <property type="term" value="P:methylation"/>
    <property type="evidence" value="ECO:0007669"/>
    <property type="project" value="UniProtKB-KW"/>
</dbReference>
<keyword evidence="1" id="KW-0802">TPR repeat</keyword>
<gene>
    <name evidence="3" type="ORF">NVS89_10185</name>
</gene>
<dbReference type="RefSeq" id="WP_258732584.1">
    <property type="nucleotide sequence ID" value="NZ_JANTHZ010000003.1"/>
</dbReference>
<dbReference type="SMART" id="SM00028">
    <property type="entry name" value="TPR"/>
    <property type="match status" value="2"/>
</dbReference>
<dbReference type="SUPFAM" id="SSF48452">
    <property type="entry name" value="TPR-like"/>
    <property type="match status" value="1"/>
</dbReference>
<name>A0A9X2PHT7_9HYPH</name>
<accession>A0A9X2PHT7</accession>
<dbReference type="AlphaFoldDB" id="A0A9X2PHT7"/>
<dbReference type="Gene3D" id="1.25.40.10">
    <property type="entry name" value="Tetratricopeptide repeat domain"/>
    <property type="match status" value="1"/>
</dbReference>
<organism evidence="3 4">
    <name type="scientific">Ancylobacter mangrovi</name>
    <dbReference type="NCBI Taxonomy" id="2972472"/>
    <lineage>
        <taxon>Bacteria</taxon>
        <taxon>Pseudomonadati</taxon>
        <taxon>Pseudomonadota</taxon>
        <taxon>Alphaproteobacteria</taxon>
        <taxon>Hyphomicrobiales</taxon>
        <taxon>Xanthobacteraceae</taxon>
        <taxon>Ancylobacter</taxon>
    </lineage>
</organism>
<dbReference type="CDD" id="cd02440">
    <property type="entry name" value="AdoMet_MTases"/>
    <property type="match status" value="1"/>
</dbReference>
<dbReference type="PANTHER" id="PTHR42912:SF93">
    <property type="entry name" value="N6-ADENOSINE-METHYLTRANSFERASE TMT1A"/>
    <property type="match status" value="1"/>
</dbReference>
<keyword evidence="4" id="KW-1185">Reference proteome</keyword>
<feature type="domain" description="Methyltransferase type 11" evidence="2">
    <location>
        <begin position="152"/>
        <end position="245"/>
    </location>
</feature>
<evidence type="ECO:0000259" key="2">
    <source>
        <dbReference type="Pfam" id="PF08241"/>
    </source>
</evidence>
<dbReference type="PROSITE" id="PS50005">
    <property type="entry name" value="TPR"/>
    <property type="match status" value="1"/>
</dbReference>
<dbReference type="Gene3D" id="3.40.50.150">
    <property type="entry name" value="Vaccinia Virus protein VP39"/>
    <property type="match status" value="1"/>
</dbReference>
<evidence type="ECO:0000313" key="3">
    <source>
        <dbReference type="EMBL" id="MCS0495467.1"/>
    </source>
</evidence>
<protein>
    <submittedName>
        <fullName evidence="3">Methyltransferase domain-containing protein</fullName>
    </submittedName>
</protein>
<feature type="repeat" description="TPR" evidence="1">
    <location>
        <begin position="49"/>
        <end position="82"/>
    </location>
</feature>
<dbReference type="InterPro" id="IPR029063">
    <property type="entry name" value="SAM-dependent_MTases_sf"/>
</dbReference>
<dbReference type="Pfam" id="PF08241">
    <property type="entry name" value="Methyltransf_11"/>
    <property type="match status" value="1"/>
</dbReference>
<dbReference type="InterPro" id="IPR050508">
    <property type="entry name" value="Methyltransf_Superfamily"/>
</dbReference>
<reference evidence="3" key="1">
    <citation type="submission" date="2022-08" db="EMBL/GenBank/DDBJ databases">
        <authorList>
            <person name="Li F."/>
        </authorList>
    </citation>
    <scope>NUCLEOTIDE SEQUENCE</scope>
    <source>
        <strain evidence="3">MQZ15Z-1</strain>
    </source>
</reference>
<dbReference type="Proteomes" id="UP001151088">
    <property type="component" value="Unassembled WGS sequence"/>
</dbReference>
<dbReference type="InterPro" id="IPR019734">
    <property type="entry name" value="TPR_rpt"/>
</dbReference>